<dbReference type="Proteomes" id="UP001161325">
    <property type="component" value="Unassembled WGS sequence"/>
</dbReference>
<dbReference type="RefSeq" id="WP_284349085.1">
    <property type="nucleotide sequence ID" value="NZ_BRXS01000002.1"/>
</dbReference>
<keyword evidence="2" id="KW-1185">Reference proteome</keyword>
<evidence type="ECO:0000313" key="1">
    <source>
        <dbReference type="EMBL" id="GLC24639.1"/>
    </source>
</evidence>
<accession>A0AA37Q1I5</accession>
<name>A0AA37Q1I5_9BACT</name>
<protein>
    <recommendedName>
        <fullName evidence="3">Addiction module component</fullName>
    </recommendedName>
</protein>
<evidence type="ECO:0008006" key="3">
    <source>
        <dbReference type="Google" id="ProtNLM"/>
    </source>
</evidence>
<dbReference type="Gene3D" id="1.10.1220.170">
    <property type="match status" value="1"/>
</dbReference>
<comment type="caution">
    <text evidence="1">The sequence shown here is derived from an EMBL/GenBank/DDBJ whole genome shotgun (WGS) entry which is preliminary data.</text>
</comment>
<organism evidence="1 2">
    <name type="scientific">Roseisolibacter agri</name>
    <dbReference type="NCBI Taxonomy" id="2014610"/>
    <lineage>
        <taxon>Bacteria</taxon>
        <taxon>Pseudomonadati</taxon>
        <taxon>Gemmatimonadota</taxon>
        <taxon>Gemmatimonadia</taxon>
        <taxon>Gemmatimonadales</taxon>
        <taxon>Gemmatimonadaceae</taxon>
        <taxon>Roseisolibacter</taxon>
    </lineage>
</organism>
<sequence>MSDATAKQLALRALEQLPEDATLEDAMERLYFLEKIERGRAEARAGRTVTHEDVVARFGLR</sequence>
<proteinExistence type="predicted"/>
<gene>
    <name evidence="1" type="ORF">rosag_11520</name>
</gene>
<dbReference type="AlphaFoldDB" id="A0AA37Q1I5"/>
<reference evidence="1" key="1">
    <citation type="submission" date="2022-08" db="EMBL/GenBank/DDBJ databases">
        <title>Draft genome sequencing of Roseisolibacter agri AW1220.</title>
        <authorList>
            <person name="Tobiishi Y."/>
            <person name="Tonouchi A."/>
        </authorList>
    </citation>
    <scope>NUCLEOTIDE SEQUENCE</scope>
    <source>
        <strain evidence="1">AW1220</strain>
    </source>
</reference>
<evidence type="ECO:0000313" key="2">
    <source>
        <dbReference type="Proteomes" id="UP001161325"/>
    </source>
</evidence>
<dbReference type="EMBL" id="BRXS01000002">
    <property type="protein sequence ID" value="GLC24639.1"/>
    <property type="molecule type" value="Genomic_DNA"/>
</dbReference>